<dbReference type="AlphaFoldDB" id="A0A5C3LXJ2"/>
<organism evidence="1 2">
    <name type="scientific">Crucibulum laeve</name>
    <dbReference type="NCBI Taxonomy" id="68775"/>
    <lineage>
        <taxon>Eukaryota</taxon>
        <taxon>Fungi</taxon>
        <taxon>Dikarya</taxon>
        <taxon>Basidiomycota</taxon>
        <taxon>Agaricomycotina</taxon>
        <taxon>Agaricomycetes</taxon>
        <taxon>Agaricomycetidae</taxon>
        <taxon>Agaricales</taxon>
        <taxon>Agaricineae</taxon>
        <taxon>Nidulariaceae</taxon>
        <taxon>Crucibulum</taxon>
    </lineage>
</organism>
<evidence type="ECO:0000313" key="1">
    <source>
        <dbReference type="EMBL" id="TFK37267.1"/>
    </source>
</evidence>
<name>A0A5C3LXJ2_9AGAR</name>
<accession>A0A5C3LXJ2</accession>
<sequence length="108" mass="11847">MGKRRGLTPGFGCGCPSSRDSFHPVNLVHLQQLSAIRALGSFLPSSLHSPLNHTQYQRASGTHAFSTSILFAISIIHSQHTLQVAEQCKPRYCVPRAVLNALLTRIQL</sequence>
<reference evidence="1 2" key="1">
    <citation type="journal article" date="2019" name="Nat. Ecol. Evol.">
        <title>Megaphylogeny resolves global patterns of mushroom evolution.</title>
        <authorList>
            <person name="Varga T."/>
            <person name="Krizsan K."/>
            <person name="Foldi C."/>
            <person name="Dima B."/>
            <person name="Sanchez-Garcia M."/>
            <person name="Sanchez-Ramirez S."/>
            <person name="Szollosi G.J."/>
            <person name="Szarkandi J.G."/>
            <person name="Papp V."/>
            <person name="Albert L."/>
            <person name="Andreopoulos W."/>
            <person name="Angelini C."/>
            <person name="Antonin V."/>
            <person name="Barry K.W."/>
            <person name="Bougher N.L."/>
            <person name="Buchanan P."/>
            <person name="Buyck B."/>
            <person name="Bense V."/>
            <person name="Catcheside P."/>
            <person name="Chovatia M."/>
            <person name="Cooper J."/>
            <person name="Damon W."/>
            <person name="Desjardin D."/>
            <person name="Finy P."/>
            <person name="Geml J."/>
            <person name="Haridas S."/>
            <person name="Hughes K."/>
            <person name="Justo A."/>
            <person name="Karasinski D."/>
            <person name="Kautmanova I."/>
            <person name="Kiss B."/>
            <person name="Kocsube S."/>
            <person name="Kotiranta H."/>
            <person name="LaButti K.M."/>
            <person name="Lechner B.E."/>
            <person name="Liimatainen K."/>
            <person name="Lipzen A."/>
            <person name="Lukacs Z."/>
            <person name="Mihaltcheva S."/>
            <person name="Morgado L.N."/>
            <person name="Niskanen T."/>
            <person name="Noordeloos M.E."/>
            <person name="Ohm R.A."/>
            <person name="Ortiz-Santana B."/>
            <person name="Ovrebo C."/>
            <person name="Racz N."/>
            <person name="Riley R."/>
            <person name="Savchenko A."/>
            <person name="Shiryaev A."/>
            <person name="Soop K."/>
            <person name="Spirin V."/>
            <person name="Szebenyi C."/>
            <person name="Tomsovsky M."/>
            <person name="Tulloss R.E."/>
            <person name="Uehling J."/>
            <person name="Grigoriev I.V."/>
            <person name="Vagvolgyi C."/>
            <person name="Papp T."/>
            <person name="Martin F.M."/>
            <person name="Miettinen O."/>
            <person name="Hibbett D.S."/>
            <person name="Nagy L.G."/>
        </authorList>
    </citation>
    <scope>NUCLEOTIDE SEQUENCE [LARGE SCALE GENOMIC DNA]</scope>
    <source>
        <strain evidence="1 2">CBS 166.37</strain>
    </source>
</reference>
<gene>
    <name evidence="1" type="ORF">BDQ12DRAFT_685576</name>
</gene>
<dbReference type="Proteomes" id="UP000308652">
    <property type="component" value="Unassembled WGS sequence"/>
</dbReference>
<protein>
    <submittedName>
        <fullName evidence="1">Uncharacterized protein</fullName>
    </submittedName>
</protein>
<dbReference type="EMBL" id="ML213609">
    <property type="protein sequence ID" value="TFK37267.1"/>
    <property type="molecule type" value="Genomic_DNA"/>
</dbReference>
<proteinExistence type="predicted"/>
<feature type="non-terminal residue" evidence="1">
    <location>
        <position position="108"/>
    </location>
</feature>
<evidence type="ECO:0000313" key="2">
    <source>
        <dbReference type="Proteomes" id="UP000308652"/>
    </source>
</evidence>
<keyword evidence="2" id="KW-1185">Reference proteome</keyword>